<gene>
    <name evidence="1" type="ORF">HAX54_016935</name>
</gene>
<reference evidence="1 2" key="1">
    <citation type="journal article" date="2021" name="BMC Genomics">
        <title>Datura genome reveals duplications of psychoactive alkaloid biosynthetic genes and high mutation rate following tissue culture.</title>
        <authorList>
            <person name="Rajewski A."/>
            <person name="Carter-House D."/>
            <person name="Stajich J."/>
            <person name="Litt A."/>
        </authorList>
    </citation>
    <scope>NUCLEOTIDE SEQUENCE [LARGE SCALE GENOMIC DNA]</scope>
    <source>
        <strain evidence="1">AR-01</strain>
    </source>
</reference>
<protein>
    <submittedName>
        <fullName evidence="1">Uncharacterized protein</fullName>
    </submittedName>
</protein>
<comment type="caution">
    <text evidence="1">The sequence shown here is derived from an EMBL/GenBank/DDBJ whole genome shotgun (WGS) entry which is preliminary data.</text>
</comment>
<dbReference type="EMBL" id="JACEIK010000210">
    <property type="protein sequence ID" value="MCD7452464.1"/>
    <property type="molecule type" value="Genomic_DNA"/>
</dbReference>
<accession>A0ABS8S099</accession>
<feature type="non-terminal residue" evidence="1">
    <location>
        <position position="51"/>
    </location>
</feature>
<proteinExistence type="predicted"/>
<evidence type="ECO:0000313" key="2">
    <source>
        <dbReference type="Proteomes" id="UP000823775"/>
    </source>
</evidence>
<name>A0ABS8S099_DATST</name>
<organism evidence="1 2">
    <name type="scientific">Datura stramonium</name>
    <name type="common">Jimsonweed</name>
    <name type="synonym">Common thornapple</name>
    <dbReference type="NCBI Taxonomy" id="4076"/>
    <lineage>
        <taxon>Eukaryota</taxon>
        <taxon>Viridiplantae</taxon>
        <taxon>Streptophyta</taxon>
        <taxon>Embryophyta</taxon>
        <taxon>Tracheophyta</taxon>
        <taxon>Spermatophyta</taxon>
        <taxon>Magnoliopsida</taxon>
        <taxon>eudicotyledons</taxon>
        <taxon>Gunneridae</taxon>
        <taxon>Pentapetalae</taxon>
        <taxon>asterids</taxon>
        <taxon>lamiids</taxon>
        <taxon>Solanales</taxon>
        <taxon>Solanaceae</taxon>
        <taxon>Solanoideae</taxon>
        <taxon>Datureae</taxon>
        <taxon>Datura</taxon>
    </lineage>
</organism>
<sequence>PGLPSRLDVFKLNYFRVTERFFRTRPQPYRSYLSRGAFPLTLEAQRHTSNI</sequence>
<evidence type="ECO:0000313" key="1">
    <source>
        <dbReference type="EMBL" id="MCD7452464.1"/>
    </source>
</evidence>
<dbReference type="Proteomes" id="UP000823775">
    <property type="component" value="Unassembled WGS sequence"/>
</dbReference>
<feature type="non-terminal residue" evidence="1">
    <location>
        <position position="1"/>
    </location>
</feature>
<keyword evidence="2" id="KW-1185">Reference proteome</keyword>